<sequence length="284" mass="32785">MLDRLQGAKKFTKLDCKDAYNQVRIKGGDEWKTVFRTRFGLFEYLAMPFGLTNTPATFQAFIDKALGEFLDITCVVYLDDILIFSKNESDHEEHVRQVLAALQRYNLHLKISKCSFNTTEVNFFGFRINTEGIFMDPERIRFANFFQRFIKNYLPIAAPLLNLLKTGKNKKEIGVKVRQTNVVPPPFSLSKTALEAFKALKEAFTSAPLLRYFDKNKPMRVETDASAFAIGGILTQQFKIDGHLHWLPVAYYSKKLLATETQYGMGEQELLAIMEAMHHWRHYC</sequence>
<proteinExistence type="predicted"/>
<keyword evidence="3" id="KW-1185">Reference proteome</keyword>
<dbReference type="Gene3D" id="3.10.10.10">
    <property type="entry name" value="HIV Type 1 Reverse Transcriptase, subunit A, domain 1"/>
    <property type="match status" value="1"/>
</dbReference>
<dbReference type="Pfam" id="PF00078">
    <property type="entry name" value="RVT_1"/>
    <property type="match status" value="1"/>
</dbReference>
<dbReference type="InterPro" id="IPR000477">
    <property type="entry name" value="RT_dom"/>
</dbReference>
<accession>A0A1W5CSL5</accession>
<dbReference type="Pfam" id="PF17919">
    <property type="entry name" value="RT_RNaseH_2"/>
    <property type="match status" value="1"/>
</dbReference>
<evidence type="ECO:0000313" key="3">
    <source>
        <dbReference type="Proteomes" id="UP000192927"/>
    </source>
</evidence>
<dbReference type="InterPro" id="IPR043502">
    <property type="entry name" value="DNA/RNA_pol_sf"/>
</dbReference>
<feature type="domain" description="Reverse transcriptase" evidence="1">
    <location>
        <begin position="1"/>
        <end position="128"/>
    </location>
</feature>
<dbReference type="InterPro" id="IPR043128">
    <property type="entry name" value="Rev_trsase/Diguanyl_cyclase"/>
</dbReference>
<evidence type="ECO:0000259" key="1">
    <source>
        <dbReference type="PROSITE" id="PS50878"/>
    </source>
</evidence>
<reference evidence="3" key="1">
    <citation type="submission" date="2017-03" db="EMBL/GenBank/DDBJ databases">
        <authorList>
            <person name="Sharma R."/>
            <person name="Thines M."/>
        </authorList>
    </citation>
    <scope>NUCLEOTIDE SEQUENCE [LARGE SCALE GENOMIC DNA]</scope>
</reference>
<protein>
    <submittedName>
        <fullName evidence="2">Gag polymerase env</fullName>
    </submittedName>
</protein>
<dbReference type="SUPFAM" id="SSF56672">
    <property type="entry name" value="DNA/RNA polymerases"/>
    <property type="match status" value="1"/>
</dbReference>
<evidence type="ECO:0000313" key="2">
    <source>
        <dbReference type="EMBL" id="SLM33823.1"/>
    </source>
</evidence>
<dbReference type="PANTHER" id="PTHR33064">
    <property type="entry name" value="POL PROTEIN"/>
    <property type="match status" value="1"/>
</dbReference>
<dbReference type="CDD" id="cd01647">
    <property type="entry name" value="RT_LTR"/>
    <property type="match status" value="1"/>
</dbReference>
<dbReference type="Gene3D" id="3.30.70.270">
    <property type="match status" value="2"/>
</dbReference>
<organism evidence="2 3">
    <name type="scientific">Lasallia pustulata</name>
    <dbReference type="NCBI Taxonomy" id="136370"/>
    <lineage>
        <taxon>Eukaryota</taxon>
        <taxon>Fungi</taxon>
        <taxon>Dikarya</taxon>
        <taxon>Ascomycota</taxon>
        <taxon>Pezizomycotina</taxon>
        <taxon>Lecanoromycetes</taxon>
        <taxon>OSLEUM clade</taxon>
        <taxon>Umbilicariomycetidae</taxon>
        <taxon>Umbilicariales</taxon>
        <taxon>Umbilicariaceae</taxon>
        <taxon>Lasallia</taxon>
    </lineage>
</organism>
<dbReference type="PANTHER" id="PTHR33064:SF37">
    <property type="entry name" value="RIBONUCLEASE H"/>
    <property type="match status" value="1"/>
</dbReference>
<dbReference type="AlphaFoldDB" id="A0A1W5CSL5"/>
<dbReference type="InterPro" id="IPR041577">
    <property type="entry name" value="RT_RNaseH_2"/>
</dbReference>
<name>A0A1W5CSL5_9LECA</name>
<dbReference type="Proteomes" id="UP000192927">
    <property type="component" value="Unassembled WGS sequence"/>
</dbReference>
<dbReference type="InterPro" id="IPR051320">
    <property type="entry name" value="Viral_Replic_Matur_Polypro"/>
</dbReference>
<dbReference type="EMBL" id="FWEW01000133">
    <property type="protein sequence ID" value="SLM33823.1"/>
    <property type="molecule type" value="Genomic_DNA"/>
</dbReference>
<dbReference type="PROSITE" id="PS50878">
    <property type="entry name" value="RT_POL"/>
    <property type="match status" value="1"/>
</dbReference>